<dbReference type="Proteomes" id="UP000618319">
    <property type="component" value="Unassembled WGS sequence"/>
</dbReference>
<evidence type="ECO:0000256" key="1">
    <source>
        <dbReference type="SAM" id="SignalP"/>
    </source>
</evidence>
<dbReference type="InterPro" id="IPR036116">
    <property type="entry name" value="FN3_sf"/>
</dbReference>
<dbReference type="InterPro" id="IPR037160">
    <property type="entry name" value="DNA_Pol_thumb_sf"/>
</dbReference>
<accession>A0ABR9T4B3</accession>
<keyword evidence="4" id="KW-1185">Reference proteome</keyword>
<dbReference type="Pfam" id="PF18676">
    <property type="entry name" value="MBG_2"/>
    <property type="match status" value="1"/>
</dbReference>
<dbReference type="Gene3D" id="3.30.210.10">
    <property type="entry name" value="DNA polymerase, thumb domain"/>
    <property type="match status" value="1"/>
</dbReference>
<comment type="caution">
    <text evidence="3">The sequence shown here is derived from an EMBL/GenBank/DDBJ whole genome shotgun (WGS) entry which is preliminary data.</text>
</comment>
<dbReference type="EMBL" id="PSKQ01000015">
    <property type="protein sequence ID" value="MBE8719739.1"/>
    <property type="molecule type" value="Genomic_DNA"/>
</dbReference>
<dbReference type="Gene3D" id="2.60.40.10">
    <property type="entry name" value="Immunoglobulins"/>
    <property type="match status" value="3"/>
</dbReference>
<organism evidence="3 4">
    <name type="scientific">Sphingobacterium pedocola</name>
    <dbReference type="NCBI Taxonomy" id="2082722"/>
    <lineage>
        <taxon>Bacteria</taxon>
        <taxon>Pseudomonadati</taxon>
        <taxon>Bacteroidota</taxon>
        <taxon>Sphingobacteriia</taxon>
        <taxon>Sphingobacteriales</taxon>
        <taxon>Sphingobacteriaceae</taxon>
        <taxon>Sphingobacterium</taxon>
    </lineage>
</organism>
<protein>
    <recommendedName>
        <fullName evidence="2">Fibronectin type-III domain-containing protein</fullName>
    </recommendedName>
</protein>
<evidence type="ECO:0000259" key="2">
    <source>
        <dbReference type="PROSITE" id="PS50853"/>
    </source>
</evidence>
<dbReference type="PROSITE" id="PS50853">
    <property type="entry name" value="FN3"/>
    <property type="match status" value="1"/>
</dbReference>
<sequence>MKFLFLCFFAISCSGFLFGQVSPSSGIVYVTPDGKGNGSSWASPANIYNAVANSPIHTEIRLRHGDYEIRTPLIINKPLKIVGKFKGLDIYNHGDSHLDGKSVSQIMRITEGGSGTRLRDLSFRNGNSADEGGGALFIHKAHDIKLAWLMFRYNKDRSGKGGGAVYISESDDILVDSTLYVENKVEQLSAHRRPIGGGALSIHQSTNVRIVGGNYDRNFSVMHGGALYSDSKISHLGGHFEGNEALQDGGGVYLLGHDHRVEYSGFVANRAYRGAGLYNNQGLLKLVGASFFANKCSDLGGAIYNNGKLEITNSDLVMHYNTALVHEEKSGNALKVYNSIFFLNKGKSADHYADIAVTSSNYSNVDIRHNFLEQNTFGSSNTLGVNPEYDNVLVGYLRPAFTSPVKDMGNRALYELVAESSAATDRTAWGGGRLYGEEIDIGTYETERFYTTLPPSCTQLIYPFQREENISATPTIKWATIANATGYKVNIGTSYNFEFESDIDVGDVNQYKITTELPEGTVIFVRITPYNEYGQAPPCLANEFTVSPANDPPSCTSVSYPENQEINISLNPNITWSANKDASGYRLYLGKSVNNFDLLDGLDVGYATSYNLPYALQEATTYYIKVVPYNSAGTASSCQVSSFATLKLPKPPDCATLKSPSNEAIDINLRTTLQWEGIPTAKGYRLFLGTAPQVFNLLDGVDVGHLTSYQIQEDLPEFQKLYWQVIPYNEHGVATSCTSWTFTTLKIPRLPSCTIVSFSTSDAQEVSLSPTLKWPEATYATGYRLFVGTTPQAMDILDGLDVQDQKSYTFLSELSANTVYHVQVEPYNEFGRALDCPLIVFRTRLLDIQGVDFNDLQSEYTGYTQTLLVEGKLPAGVTVTYENNTLRNVGLVHSKAVLEGASYRPLTLEATLRISPALLEATIMDTVKIYDKQPFYGGTIVYRGFKGDDGEDVIKGLLHFSGSSQGAVAPGKYTIQAAGLQNDNYNFQYREGILHIKPTVLKWPNVITVNGDGLNESLKIKETNGLSTVHLVVFSLDGLEVFSDIDYQDTFTGAGLNKGLYYYIAFYWESEQQNEILHHKGYITIL</sequence>
<feature type="signal peptide" evidence="1">
    <location>
        <begin position="1"/>
        <end position="19"/>
    </location>
</feature>
<evidence type="ECO:0000313" key="3">
    <source>
        <dbReference type="EMBL" id="MBE8719739.1"/>
    </source>
</evidence>
<dbReference type="InterPro" id="IPR013783">
    <property type="entry name" value="Ig-like_fold"/>
</dbReference>
<evidence type="ECO:0000313" key="4">
    <source>
        <dbReference type="Proteomes" id="UP000618319"/>
    </source>
</evidence>
<dbReference type="InterPro" id="IPR041286">
    <property type="entry name" value="MBG_2"/>
</dbReference>
<dbReference type="InterPro" id="IPR003961">
    <property type="entry name" value="FN3_dom"/>
</dbReference>
<gene>
    <name evidence="3" type="ORF">C4F40_03230</name>
</gene>
<proteinExistence type="predicted"/>
<keyword evidence="1" id="KW-0732">Signal</keyword>
<reference evidence="3 4" key="1">
    <citation type="submission" date="2018-02" db="EMBL/GenBank/DDBJ databases">
        <title>Sphingobacterium KA21.</title>
        <authorList>
            <person name="Vasarhelyi B.M."/>
            <person name="Deshmukh S."/>
            <person name="Balint B."/>
            <person name="Kukolya J."/>
        </authorList>
    </citation>
    <scope>NUCLEOTIDE SEQUENCE [LARGE SCALE GENOMIC DNA]</scope>
    <source>
        <strain evidence="3 4">Ka21</strain>
    </source>
</reference>
<dbReference type="InterPro" id="IPR011050">
    <property type="entry name" value="Pectin_lyase_fold/virulence"/>
</dbReference>
<dbReference type="SUPFAM" id="SSF51126">
    <property type="entry name" value="Pectin lyase-like"/>
    <property type="match status" value="1"/>
</dbReference>
<feature type="chain" id="PRO_5045204112" description="Fibronectin type-III domain-containing protein" evidence="1">
    <location>
        <begin position="20"/>
        <end position="1086"/>
    </location>
</feature>
<dbReference type="SUPFAM" id="SSF49265">
    <property type="entry name" value="Fibronectin type III"/>
    <property type="match status" value="2"/>
</dbReference>
<feature type="domain" description="Fibronectin type-III" evidence="2">
    <location>
        <begin position="549"/>
        <end position="648"/>
    </location>
</feature>
<dbReference type="Pfam" id="PF13585">
    <property type="entry name" value="CHU_C"/>
    <property type="match status" value="1"/>
</dbReference>
<name>A0ABR9T4B3_9SPHI</name>
<dbReference type="RefSeq" id="WP_196939116.1">
    <property type="nucleotide sequence ID" value="NZ_MU158689.1"/>
</dbReference>